<proteinExistence type="predicted"/>
<sequence>MRLTWPDVSPGRFYEANDVLALALACKREFWSSGASRDAQKWSLDITDVSGLLVSAVKGNCFRGAEWCLQKPGGPWAACDVYVVVQRKWNEAAHKDMDKAFYLKCAISKAGSMLLSGSNHPTGS</sequence>
<name>A0A6A7RQF8_9PROT</name>
<dbReference type="EMBL" id="PDHS01000071">
    <property type="protein sequence ID" value="MQM29615.1"/>
    <property type="molecule type" value="Genomic_DNA"/>
</dbReference>
<organism evidence="1 2">
    <name type="scientific">Candidatus Accumulibacter phosphatis</name>
    <dbReference type="NCBI Taxonomy" id="327160"/>
    <lineage>
        <taxon>Bacteria</taxon>
        <taxon>Pseudomonadati</taxon>
        <taxon>Pseudomonadota</taxon>
        <taxon>Betaproteobacteria</taxon>
        <taxon>Candidatus Accumulibacter</taxon>
    </lineage>
</organism>
<gene>
    <name evidence="1" type="ORF">CRU78_03315</name>
</gene>
<reference evidence="1 2" key="1">
    <citation type="submission" date="2017-09" db="EMBL/GenBank/DDBJ databases">
        <title>Metagenomic Analysis Reveals Denitrifying Candidatus Accumulibacter and Flanking Population as a Source of N2O.</title>
        <authorList>
            <person name="Gao H."/>
            <person name="Mao Y."/>
            <person name="Zhao X."/>
            <person name="Liu W.-T."/>
            <person name="Zhang T."/>
            <person name="Wells G."/>
        </authorList>
    </citation>
    <scope>NUCLEOTIDE SEQUENCE [LARGE SCALE GENOMIC DNA]</scope>
    <source>
        <strain evidence="1">CANDO_2_IC</strain>
    </source>
</reference>
<dbReference type="Proteomes" id="UP000342300">
    <property type="component" value="Unassembled WGS sequence"/>
</dbReference>
<evidence type="ECO:0000313" key="2">
    <source>
        <dbReference type="Proteomes" id="UP000342300"/>
    </source>
</evidence>
<comment type="caution">
    <text evidence="1">The sequence shown here is derived from an EMBL/GenBank/DDBJ whole genome shotgun (WGS) entry which is preliminary data.</text>
</comment>
<dbReference type="AlphaFoldDB" id="A0A6A7RQF8"/>
<accession>A0A6A7RQF8</accession>
<evidence type="ECO:0000313" key="1">
    <source>
        <dbReference type="EMBL" id="MQM29615.1"/>
    </source>
</evidence>
<protein>
    <submittedName>
        <fullName evidence="1">Uncharacterized protein</fullName>
    </submittedName>
</protein>